<evidence type="ECO:0000256" key="2">
    <source>
        <dbReference type="ARBA" id="ARBA00022676"/>
    </source>
</evidence>
<dbReference type="SMART" id="SM00506">
    <property type="entry name" value="A1pp"/>
    <property type="match status" value="2"/>
</dbReference>
<dbReference type="PROSITE" id="PS51059">
    <property type="entry name" value="PARP_CATALYTIC"/>
    <property type="match status" value="1"/>
</dbReference>
<dbReference type="Pfam" id="PF01661">
    <property type="entry name" value="Macro"/>
    <property type="match status" value="2"/>
</dbReference>
<dbReference type="GO" id="GO:0005737">
    <property type="term" value="C:cytoplasm"/>
    <property type="evidence" value="ECO:0007669"/>
    <property type="project" value="TreeGrafter"/>
</dbReference>
<dbReference type="Gene3D" id="3.40.220.10">
    <property type="entry name" value="Leucine Aminopeptidase, subunit E, domain 1"/>
    <property type="match status" value="2"/>
</dbReference>
<keyword evidence="5" id="KW-0539">Nucleus</keyword>
<evidence type="ECO:0000313" key="10">
    <source>
        <dbReference type="EMBL" id="CAC5381554.1"/>
    </source>
</evidence>
<dbReference type="Gene3D" id="3.90.228.10">
    <property type="match status" value="1"/>
</dbReference>
<reference evidence="10 11" key="1">
    <citation type="submission" date="2020-06" db="EMBL/GenBank/DDBJ databases">
        <authorList>
            <person name="Li R."/>
            <person name="Bekaert M."/>
        </authorList>
    </citation>
    <scope>NUCLEOTIDE SEQUENCE [LARGE SCALE GENOMIC DNA]</scope>
    <source>
        <strain evidence="11">wild</strain>
    </source>
</reference>
<dbReference type="GO" id="GO:0010629">
    <property type="term" value="P:negative regulation of gene expression"/>
    <property type="evidence" value="ECO:0007669"/>
    <property type="project" value="TreeGrafter"/>
</dbReference>
<dbReference type="GO" id="GO:0005634">
    <property type="term" value="C:nucleus"/>
    <property type="evidence" value="ECO:0007669"/>
    <property type="project" value="UniProtKB-SubCell"/>
</dbReference>
<feature type="domain" description="PARP catalytic" evidence="8">
    <location>
        <begin position="475"/>
        <end position="740"/>
    </location>
</feature>
<dbReference type="GO" id="GO:0003950">
    <property type="term" value="F:NAD+ poly-ADP-ribosyltransferase activity"/>
    <property type="evidence" value="ECO:0007669"/>
    <property type="project" value="UniProtKB-UniRule"/>
</dbReference>
<dbReference type="AlphaFoldDB" id="A0A6J8BF86"/>
<sequence length="740" mass="82983">MGDVFSKKEEKSPTRNLTQGARNTNLRINKAISKSTPDLLEDQKPRRRKFVKIGNIKVSIIQGKIAEENADVIVNSVNSDLDLETGRGSKALVESGGDAIQKECRENYPGGITENEVAVTNGGNLKCRKVYHVTLPKWEDNNKQAITTAMTNCLTMADQYRVTSLAFPPFGSGYLNYPDDILTDTMLQSVVDFEQLFHSTSIESIVIVCHRTQNSVFRAFERKTRELSGTVSQGGSHSCKCGNINVIIQKGTITKQRCDVMVITASKDLKLRNGALSKSVLEAAGPDIQTACDNNYPSGVDYGDVAATRAYKLHCRFVYFGSLPDWKNTSDNPQQVLTDFITNCLEKAHSHDTKYIAFPTLGTGALKYPPDVMTKTMESCIRKFDLKHGDTKLQHIYIVVFDRSKDCMVVENALLKEFQVSRGLTLKMPSAPPPSVEPSAPPESPAPGTPAFFLWMYNYQDKPPSYWSIFGPAKSLKEWNSQTKREPYKLVKVTRQIETAVSKIVEETWIPKYVGKGRDGAGLEDLNYTKIQVTKVERIENTELFEKYVQMRGKLFHKAGVLETPFDQLGDLPSGVKKRKVFTTVKADKSVFTDVYPEINEHYLFHGTQEDRIPTIATQGFDIRLTDKAMFGAAVYASESSTKADQYADKKSERDKSKPKKMILLRMALGEIFVTETEKKFARPPCKSCEKDKCTDSTHNSSGHGSYDSVVVDGSWNFREFLAFDAAQCYPEYVITYQRV</sequence>
<dbReference type="GO" id="GO:0003714">
    <property type="term" value="F:transcription corepressor activity"/>
    <property type="evidence" value="ECO:0007669"/>
    <property type="project" value="TreeGrafter"/>
</dbReference>
<evidence type="ECO:0000256" key="6">
    <source>
        <dbReference type="RuleBase" id="RU362114"/>
    </source>
</evidence>
<dbReference type="PANTHER" id="PTHR14453">
    <property type="entry name" value="PARP/ZINC FINGER CCCH TYPE DOMAIN CONTAINING PROTEIN"/>
    <property type="match status" value="1"/>
</dbReference>
<feature type="domain" description="Macro" evidence="9">
    <location>
        <begin position="233"/>
        <end position="417"/>
    </location>
</feature>
<proteinExistence type="predicted"/>
<feature type="domain" description="Macro" evidence="9">
    <location>
        <begin position="45"/>
        <end position="205"/>
    </location>
</feature>
<keyword evidence="4 6" id="KW-0520">NAD</keyword>
<dbReference type="InterPro" id="IPR012317">
    <property type="entry name" value="Poly(ADP-ribose)pol_cat_dom"/>
</dbReference>
<dbReference type="SUPFAM" id="SSF52949">
    <property type="entry name" value="Macro domain-like"/>
    <property type="match status" value="2"/>
</dbReference>
<protein>
    <recommendedName>
        <fullName evidence="6">Poly [ADP-ribose] polymerase</fullName>
        <shortName evidence="6">PARP</shortName>
        <ecNumber evidence="6">2.4.2.-</ecNumber>
    </recommendedName>
</protein>
<dbReference type="InterPro" id="IPR052056">
    <property type="entry name" value="Mono-ARTD/PARP"/>
</dbReference>
<dbReference type="PANTHER" id="PTHR14453:SF67">
    <property type="entry name" value="POLY [ADP-RIBOSE] POLYMERASE"/>
    <property type="match status" value="1"/>
</dbReference>
<dbReference type="EC" id="2.4.2.-" evidence="6"/>
<feature type="compositionally biased region" description="Basic and acidic residues" evidence="7">
    <location>
        <begin position="1"/>
        <end position="13"/>
    </location>
</feature>
<comment type="subcellular location">
    <subcellularLocation>
        <location evidence="1">Nucleus</location>
    </subcellularLocation>
</comment>
<name>A0A6J8BF86_MYTCO</name>
<dbReference type="SUPFAM" id="SSF56399">
    <property type="entry name" value="ADP-ribosylation"/>
    <property type="match status" value="1"/>
</dbReference>
<evidence type="ECO:0000313" key="11">
    <source>
        <dbReference type="Proteomes" id="UP000507470"/>
    </source>
</evidence>
<evidence type="ECO:0000256" key="1">
    <source>
        <dbReference type="ARBA" id="ARBA00004123"/>
    </source>
</evidence>
<evidence type="ECO:0000259" key="9">
    <source>
        <dbReference type="PROSITE" id="PS51154"/>
    </source>
</evidence>
<dbReference type="PROSITE" id="PS51154">
    <property type="entry name" value="MACRO"/>
    <property type="match status" value="2"/>
</dbReference>
<evidence type="ECO:0000256" key="3">
    <source>
        <dbReference type="ARBA" id="ARBA00022679"/>
    </source>
</evidence>
<evidence type="ECO:0000256" key="4">
    <source>
        <dbReference type="ARBA" id="ARBA00023027"/>
    </source>
</evidence>
<evidence type="ECO:0000256" key="7">
    <source>
        <dbReference type="SAM" id="MobiDB-lite"/>
    </source>
</evidence>
<dbReference type="OrthoDB" id="6133115at2759"/>
<keyword evidence="2 6" id="KW-0328">Glycosyltransferase</keyword>
<evidence type="ECO:0000256" key="5">
    <source>
        <dbReference type="ARBA" id="ARBA00023242"/>
    </source>
</evidence>
<dbReference type="Pfam" id="PF00644">
    <property type="entry name" value="PARP"/>
    <property type="match status" value="1"/>
</dbReference>
<evidence type="ECO:0000259" key="8">
    <source>
        <dbReference type="PROSITE" id="PS51059"/>
    </source>
</evidence>
<dbReference type="EMBL" id="CACVKT020003070">
    <property type="protein sequence ID" value="CAC5381554.1"/>
    <property type="molecule type" value="Genomic_DNA"/>
</dbReference>
<gene>
    <name evidence="10" type="ORF">MCOR_17406</name>
</gene>
<feature type="region of interest" description="Disordered" evidence="7">
    <location>
        <begin position="1"/>
        <end position="21"/>
    </location>
</feature>
<accession>A0A6J8BF86</accession>
<organism evidence="10 11">
    <name type="scientific">Mytilus coruscus</name>
    <name type="common">Sea mussel</name>
    <dbReference type="NCBI Taxonomy" id="42192"/>
    <lineage>
        <taxon>Eukaryota</taxon>
        <taxon>Metazoa</taxon>
        <taxon>Spiralia</taxon>
        <taxon>Lophotrochozoa</taxon>
        <taxon>Mollusca</taxon>
        <taxon>Bivalvia</taxon>
        <taxon>Autobranchia</taxon>
        <taxon>Pteriomorphia</taxon>
        <taxon>Mytilida</taxon>
        <taxon>Mytiloidea</taxon>
        <taxon>Mytilidae</taxon>
        <taxon>Mytilinae</taxon>
        <taxon>Mytilus</taxon>
    </lineage>
</organism>
<keyword evidence="3 6" id="KW-0808">Transferase</keyword>
<dbReference type="Proteomes" id="UP000507470">
    <property type="component" value="Unassembled WGS sequence"/>
</dbReference>
<dbReference type="InterPro" id="IPR002589">
    <property type="entry name" value="Macro_dom"/>
</dbReference>
<keyword evidence="11" id="KW-1185">Reference proteome</keyword>
<dbReference type="InterPro" id="IPR043472">
    <property type="entry name" value="Macro_dom-like"/>
</dbReference>